<dbReference type="SMART" id="SM00471">
    <property type="entry name" value="HDc"/>
    <property type="match status" value="1"/>
</dbReference>
<dbReference type="Gene3D" id="1.10.3210.10">
    <property type="entry name" value="Hypothetical protein af1432"/>
    <property type="match status" value="1"/>
</dbReference>
<protein>
    <submittedName>
        <fullName evidence="3">Metal dependent phosphohydrolase</fullName>
    </submittedName>
</protein>
<dbReference type="SUPFAM" id="SSF109604">
    <property type="entry name" value="HD-domain/PDEase-like"/>
    <property type="match status" value="1"/>
</dbReference>
<dbReference type="EMBL" id="CP002770">
    <property type="protein sequence ID" value="AEG14615.1"/>
    <property type="molecule type" value="Genomic_DNA"/>
</dbReference>
<sequence>MRSTLIYAARVLVRVQESRFKSACLHSQRVAFYALLLARELGLDEKYQKRVYLAGLLHDIGKIGIPDFILFKRGKLTAEEWEEIKRHPVFSYEILSTIPGMKEISLMVLHHHERYDGTGYPVGLTAQDIPLGARILAVADSFDAMTTERIYRPFPLSREEALKEMHCCAGGQFDPLLVEVFSRLIGRGETDLSLYEQEFTTNFYSKI</sequence>
<dbReference type="Proteomes" id="UP000009229">
    <property type="component" value="Chromosome"/>
</dbReference>
<evidence type="ECO:0000313" key="4">
    <source>
        <dbReference type="Proteomes" id="UP000009229"/>
    </source>
</evidence>
<name>A0AAU8PBF6_DESK7</name>
<accession>A0AAU8PBF6</accession>
<keyword evidence="4" id="KW-1185">Reference proteome</keyword>
<gene>
    <name evidence="3" type="ordered locus">Desku_1023</name>
</gene>
<proteinExistence type="predicted"/>
<dbReference type="InterPro" id="IPR006674">
    <property type="entry name" value="HD_domain"/>
</dbReference>
<evidence type="ECO:0000313" key="3">
    <source>
        <dbReference type="EMBL" id="AEG14615.1"/>
    </source>
</evidence>
<dbReference type="KEGG" id="dku:Desku_1023"/>
<dbReference type="PANTHER" id="PTHR43155">
    <property type="entry name" value="CYCLIC DI-GMP PHOSPHODIESTERASE PA4108-RELATED"/>
    <property type="match status" value="1"/>
</dbReference>
<feature type="domain" description="HD-GYP" evidence="2">
    <location>
        <begin position="1"/>
        <end position="197"/>
    </location>
</feature>
<dbReference type="InterPro" id="IPR037522">
    <property type="entry name" value="HD_GYP_dom"/>
</dbReference>
<dbReference type="RefSeq" id="WP_013822130.1">
    <property type="nucleotide sequence ID" value="NC_015573.1"/>
</dbReference>
<dbReference type="NCBIfam" id="TIGR00277">
    <property type="entry name" value="HDIG"/>
    <property type="match status" value="1"/>
</dbReference>
<evidence type="ECO:0000259" key="2">
    <source>
        <dbReference type="PROSITE" id="PS51832"/>
    </source>
</evidence>
<dbReference type="Pfam" id="PF13487">
    <property type="entry name" value="HD_5"/>
    <property type="match status" value="1"/>
</dbReference>
<dbReference type="InterPro" id="IPR006675">
    <property type="entry name" value="HDIG_dom"/>
</dbReference>
<dbReference type="CDD" id="cd00077">
    <property type="entry name" value="HDc"/>
    <property type="match status" value="1"/>
</dbReference>
<dbReference type="InterPro" id="IPR003607">
    <property type="entry name" value="HD/PDEase_dom"/>
</dbReference>
<dbReference type="PROSITE" id="PS51831">
    <property type="entry name" value="HD"/>
    <property type="match status" value="1"/>
</dbReference>
<reference evidence="4" key="1">
    <citation type="submission" date="2011-05" db="EMBL/GenBank/DDBJ databases">
        <title>Complete sequence of Desulfotomaculum kuznetsovii DSM 6115.</title>
        <authorList>
            <person name="Lucas S."/>
            <person name="Han J."/>
            <person name="Lapidus A."/>
            <person name="Cheng J.-F."/>
            <person name="Goodwin L."/>
            <person name="Pitluck S."/>
            <person name="Peters L."/>
            <person name="Mikhailova N."/>
            <person name="Lu M."/>
            <person name="Saunders E."/>
            <person name="Han C."/>
            <person name="Tapia R."/>
            <person name="Land M."/>
            <person name="Hauser L."/>
            <person name="Kyrpides N."/>
            <person name="Ivanova N."/>
            <person name="Pagani I."/>
            <person name="Nazina T."/>
            <person name="Ivanova A."/>
            <person name="Parshina S."/>
            <person name="Kuever J."/>
            <person name="Muyzer G."/>
            <person name="Plugge C."/>
            <person name="Stams A."/>
            <person name="Woyke T."/>
        </authorList>
    </citation>
    <scope>NUCLEOTIDE SEQUENCE [LARGE SCALE GENOMIC DNA]</scope>
    <source>
        <strain evidence="4">DSM 6115 / VKM B-1805 / 17</strain>
    </source>
</reference>
<feature type="domain" description="HD" evidence="1">
    <location>
        <begin position="23"/>
        <end position="145"/>
    </location>
</feature>
<evidence type="ECO:0000259" key="1">
    <source>
        <dbReference type="PROSITE" id="PS51831"/>
    </source>
</evidence>
<organism evidence="3 4">
    <name type="scientific">Desulfofundulus kuznetsovii (strain DSM 6115 / VKM B-1805 / 17)</name>
    <name type="common">Desulfotomaculum kuznetsovii</name>
    <dbReference type="NCBI Taxonomy" id="760568"/>
    <lineage>
        <taxon>Bacteria</taxon>
        <taxon>Bacillati</taxon>
        <taxon>Bacillota</taxon>
        <taxon>Clostridia</taxon>
        <taxon>Eubacteriales</taxon>
        <taxon>Peptococcaceae</taxon>
        <taxon>Desulfofundulus</taxon>
    </lineage>
</organism>
<dbReference type="PROSITE" id="PS51832">
    <property type="entry name" value="HD_GYP"/>
    <property type="match status" value="1"/>
</dbReference>
<dbReference type="AlphaFoldDB" id="A0AAU8PBF6"/>